<feature type="domain" description="Glycosyl transferase family 1" evidence="2">
    <location>
        <begin position="1132"/>
        <end position="1288"/>
    </location>
</feature>
<dbReference type="GO" id="GO:1901135">
    <property type="term" value="P:carbohydrate derivative metabolic process"/>
    <property type="evidence" value="ECO:0007669"/>
    <property type="project" value="UniProtKB-ARBA"/>
</dbReference>
<dbReference type="Pfam" id="PF08241">
    <property type="entry name" value="Methyltransf_11"/>
    <property type="match status" value="1"/>
</dbReference>
<dbReference type="Pfam" id="PF00534">
    <property type="entry name" value="Glycos_transf_1"/>
    <property type="match status" value="1"/>
</dbReference>
<dbReference type="InterPro" id="IPR019734">
    <property type="entry name" value="TPR_rpt"/>
</dbReference>
<dbReference type="GO" id="GO:0032259">
    <property type="term" value="P:methylation"/>
    <property type="evidence" value="ECO:0007669"/>
    <property type="project" value="UniProtKB-KW"/>
</dbReference>
<evidence type="ECO:0000256" key="1">
    <source>
        <dbReference type="PROSITE-ProRule" id="PRU00339"/>
    </source>
</evidence>
<dbReference type="InterPro" id="IPR025714">
    <property type="entry name" value="Methyltranfer_dom"/>
</dbReference>
<feature type="domain" description="Methyltransferase" evidence="4">
    <location>
        <begin position="222"/>
        <end position="364"/>
    </location>
</feature>
<dbReference type="EMBL" id="AP026382">
    <property type="protein sequence ID" value="BDN96627.1"/>
    <property type="molecule type" value="Genomic_DNA"/>
</dbReference>
<dbReference type="Gene3D" id="3.40.50.150">
    <property type="entry name" value="Vaccinia Virus protein VP39"/>
    <property type="match status" value="2"/>
</dbReference>
<dbReference type="EMBL" id="MH325888">
    <property type="protein sequence ID" value="AWU66590.1"/>
    <property type="molecule type" value="Genomic_DNA"/>
</dbReference>
<organism evidence="5">
    <name type="scientific">Citrobacter braakii</name>
    <dbReference type="NCBI Taxonomy" id="57706"/>
    <lineage>
        <taxon>Bacteria</taxon>
        <taxon>Pseudomonadati</taxon>
        <taxon>Pseudomonadota</taxon>
        <taxon>Gammaproteobacteria</taxon>
        <taxon>Enterobacterales</taxon>
        <taxon>Enterobacteriaceae</taxon>
        <taxon>Citrobacter</taxon>
        <taxon>Citrobacter freundii complex</taxon>
    </lineage>
</organism>
<dbReference type="SUPFAM" id="SSF53756">
    <property type="entry name" value="UDP-Glycosyltransferase/glycogen phosphorylase"/>
    <property type="match status" value="1"/>
</dbReference>
<keyword evidence="1" id="KW-0802">TPR repeat</keyword>
<dbReference type="CDD" id="cd03801">
    <property type="entry name" value="GT4_PimA-like"/>
    <property type="match status" value="1"/>
</dbReference>
<dbReference type="Gene3D" id="1.25.40.10">
    <property type="entry name" value="Tetratricopeptide repeat domain"/>
    <property type="match status" value="1"/>
</dbReference>
<evidence type="ECO:0000259" key="4">
    <source>
        <dbReference type="Pfam" id="PF13847"/>
    </source>
</evidence>
<evidence type="ECO:0000259" key="3">
    <source>
        <dbReference type="Pfam" id="PF08241"/>
    </source>
</evidence>
<accession>A0A2Z4BVA4</accession>
<evidence type="ECO:0000259" key="2">
    <source>
        <dbReference type="Pfam" id="PF00534"/>
    </source>
</evidence>
<dbReference type="GO" id="GO:0016757">
    <property type="term" value="F:glycosyltransferase activity"/>
    <property type="evidence" value="ECO:0007669"/>
    <property type="project" value="InterPro"/>
</dbReference>
<dbReference type="Pfam" id="PF13847">
    <property type="entry name" value="Methyltransf_31"/>
    <property type="match status" value="1"/>
</dbReference>
<dbReference type="InterPro" id="IPR013216">
    <property type="entry name" value="Methyltransf_11"/>
</dbReference>
<dbReference type="PROSITE" id="PS50005">
    <property type="entry name" value="TPR"/>
    <property type="match status" value="1"/>
</dbReference>
<name>A0A2Z4BVA4_CITBR</name>
<reference evidence="6" key="2">
    <citation type="submission" date="2022-07" db="EMBL/GenBank/DDBJ databases">
        <title>Complete genome sequence of carbapenem-resistant Citrobacter spp. in Japan.</title>
        <authorList>
            <person name="Maehana S."/>
            <person name="Suzuki M."/>
            <person name="Kitasato H."/>
        </authorList>
    </citation>
    <scope>NUCLEOTIDE SEQUENCE</scope>
    <source>
        <strain evidence="6">KAM621</strain>
    </source>
</reference>
<dbReference type="InterPro" id="IPR011990">
    <property type="entry name" value="TPR-like_helical_dom_sf"/>
</dbReference>
<dbReference type="Gene3D" id="3.40.50.2000">
    <property type="entry name" value="Glycogen Phosphorylase B"/>
    <property type="match status" value="2"/>
</dbReference>
<reference evidence="5" key="1">
    <citation type="submission" date="2018-05" db="EMBL/GenBank/DDBJ databases">
        <authorList>
            <person name="Lanie J.A."/>
            <person name="Ng W.-L."/>
            <person name="Kazmierczak K.M."/>
            <person name="Andrzejewski T.M."/>
            <person name="Davidsen T.M."/>
            <person name="Wayne K.J."/>
            <person name="Tettelin H."/>
            <person name="Glass J.I."/>
            <person name="Rusch D."/>
            <person name="Podicherti R."/>
            <person name="Tsui H.-C.T."/>
            <person name="Winkler M.E."/>
        </authorList>
    </citation>
    <scope>NUCLEOTIDE SEQUENCE</scope>
    <source>
        <strain evidence="5">O6_cluster</strain>
    </source>
</reference>
<dbReference type="InterPro" id="IPR001296">
    <property type="entry name" value="Glyco_trans_1"/>
</dbReference>
<dbReference type="PANTHER" id="PTHR12526">
    <property type="entry name" value="GLYCOSYLTRANSFERASE"/>
    <property type="match status" value="1"/>
</dbReference>
<dbReference type="PANTHER" id="PTHR12526:SF630">
    <property type="entry name" value="GLYCOSYLTRANSFERASE"/>
    <property type="match status" value="1"/>
</dbReference>
<keyword evidence="5" id="KW-0808">Transferase</keyword>
<gene>
    <name evidence="5" type="primary">orf8</name>
    <name evidence="6" type="ORF">KAM621c_17320</name>
</gene>
<dbReference type="GO" id="GO:0008757">
    <property type="term" value="F:S-adenosylmethionine-dependent methyltransferase activity"/>
    <property type="evidence" value="ECO:0007669"/>
    <property type="project" value="InterPro"/>
</dbReference>
<evidence type="ECO:0000313" key="5">
    <source>
        <dbReference type="EMBL" id="AWU66590.1"/>
    </source>
</evidence>
<dbReference type="CDD" id="cd02440">
    <property type="entry name" value="AdoMet_MTases"/>
    <property type="match status" value="1"/>
</dbReference>
<keyword evidence="5" id="KW-0489">Methyltransferase</keyword>
<feature type="domain" description="Methyltransferase type 11" evidence="3">
    <location>
        <begin position="24"/>
        <end position="110"/>
    </location>
</feature>
<evidence type="ECO:0000313" key="6">
    <source>
        <dbReference type="EMBL" id="BDN96627.1"/>
    </source>
</evidence>
<dbReference type="InterPro" id="IPR029063">
    <property type="entry name" value="SAM-dependent_MTases_sf"/>
</dbReference>
<dbReference type="Proteomes" id="UP001058317">
    <property type="component" value="Chromosome"/>
</dbReference>
<sequence length="1313" mass="147992">MKNIENADIIVREILNSCGGQKFLHIGAENGKLVQELLSSGMDAYGIDDSPEYVNYANSIMPDRFSLGVAHNLPYADQSFDTTVVLYNIELVSPELLMQAIREIKRVTRRSIYLRISTSEKRENETRSTVLDRNGWEQLFFSEGFRKHPSYYLLNEYEALGRESGEAIILLESISGEALERYPLEALKEERDLHMDMTREAGERSDAHIARYQWAVTFVRPGDTVLDAACGLGYGSYLVQCGTMAAKTIGIDGSNYAIDYANENFVPNVSNLSFTAGMLPEALNEFADNSVDVVISFETLEHISDPETVLKEFHRILTPGGRIIVSVPNDWSDETGEDPNPFHLHVYTLDKLRDQIKTKFDLENITVQSATHYKENAGSKNWVPAKRELYNIAIDINEAVAPPSEWWLAVGMKSPLNSEDIEYRETQYKTFPDPKWNVTAFSRDYKNPWLVRSMVDVGWRLKNKNQLSELTKLVYDNNQDNSADTGAALCVKAYQLLVGTTPATVEELYSIDARVDDFILSKPETPHAIRWMISLHFVMGRLWLKTGLHDKARQAFEHCVAIDPLQFSPLLGNRVVEAHLYLGILKLNAGDAASARVEWMAGIEKAHKALTADWSQSIGDLHNPVEFGLPELSTILDCASNCAYALVNIDSFKDKPWWWLQLCRSPQAQSASLNSLNAVLKSQLASLNKYASMLEGNHQSHVFMQAENAQLLSSLESNNQSLATLQEKYQQLLSTLEDNGEAVSALQDKNDRLWNFLAIIAGCEISDYPAMDKKIEIIRSLYQVFCGNDLAIQGVTVSELNSLLTQNNVLMRERILELTKMPKENEKLREVIAEKDSTIMAQDVIIAQQTEKVAELMHMLNLKEQAIADQAANIQQLNAIMQTRVMRLRNVMLNQPWGARKIIHATYLATSLVTPQSVRRKMLPLVEWLRNRYEGRSKALTESVVTPDSAETDGRVEIPATSGYLVKLPVPKPDAPKITHVIANFMTGGSSRLVVDLVEYLGHEYEHFVLTSYAPNPPAYVGLLIEEQRDCNDISPFIEYFKHRSPDFVHVHYWGDIDEPWYAQAIEAARVLNIPVIENINTPIAPHISDAVKRYVYVSDYVRHAFGKPDESHVTVYPGSDFSHFMRSDDEPVPKDCVGMVYRLEGDKLNENAINPFIAIALKRPQTKILIVGGGSLLAPYQAAVKAAGVEKQFEFTGYVEYNTLPNYYRRMSLFIAPVWKESFGQVSPFAMNMRVPVIGYDVGAISEIVNSKDMLAPPADAERLADIAIELLDNDSLRDEMGREHQKRAEENFSVQAMISAYADLYAEMMEK</sequence>
<dbReference type="RefSeq" id="WP_137367256.1">
    <property type="nucleotide sequence ID" value="NZ_AP026382.1"/>
</dbReference>
<dbReference type="SUPFAM" id="SSF53335">
    <property type="entry name" value="S-adenosyl-L-methionine-dependent methyltransferases"/>
    <property type="match status" value="2"/>
</dbReference>
<proteinExistence type="predicted"/>
<feature type="repeat" description="TPR" evidence="1">
    <location>
        <begin position="533"/>
        <end position="566"/>
    </location>
</feature>
<protein>
    <submittedName>
        <fullName evidence="5">Methyltransferase</fullName>
    </submittedName>
</protein>